<proteinExistence type="predicted"/>
<dbReference type="AlphaFoldDB" id="M0DXH3"/>
<comment type="caution">
    <text evidence="1">The sequence shown here is derived from an EMBL/GenBank/DDBJ whole genome shotgun (WGS) entry which is preliminary data.</text>
</comment>
<evidence type="ECO:0000313" key="2">
    <source>
        <dbReference type="Proteomes" id="UP000011514"/>
    </source>
</evidence>
<gene>
    <name evidence="1" type="ORF">C471_09470</name>
</gene>
<name>M0DXH3_9EURY</name>
<keyword evidence="2" id="KW-1185">Reference proteome</keyword>
<protein>
    <submittedName>
        <fullName evidence="1">Uncharacterized protein</fullName>
    </submittedName>
</protein>
<sequence length="69" mass="7747">MYVVQLVEDFLRPCLFVLDFVTEIFALDRPRLDLGVGDRVAVLIDGSEQWGGVFPAGEGGRGGFRYRRV</sequence>
<organism evidence="1 2">
    <name type="scientific">Halorubrum saccharovorum DSM 1137</name>
    <dbReference type="NCBI Taxonomy" id="1227484"/>
    <lineage>
        <taxon>Archaea</taxon>
        <taxon>Methanobacteriati</taxon>
        <taxon>Methanobacteriota</taxon>
        <taxon>Stenosarchaea group</taxon>
        <taxon>Halobacteria</taxon>
        <taxon>Halobacteriales</taxon>
        <taxon>Haloferacaceae</taxon>
        <taxon>Halorubrum</taxon>
    </lineage>
</organism>
<accession>M0DXH3</accession>
<reference evidence="1 2" key="1">
    <citation type="journal article" date="2014" name="PLoS Genet.">
        <title>Phylogenetically driven sequencing of extremely halophilic archaea reveals strategies for static and dynamic osmo-response.</title>
        <authorList>
            <person name="Becker E.A."/>
            <person name="Seitzer P.M."/>
            <person name="Tritt A."/>
            <person name="Larsen D."/>
            <person name="Krusor M."/>
            <person name="Yao A.I."/>
            <person name="Wu D."/>
            <person name="Madern D."/>
            <person name="Eisen J.A."/>
            <person name="Darling A.E."/>
            <person name="Facciotti M.T."/>
        </authorList>
    </citation>
    <scope>NUCLEOTIDE SEQUENCE [LARGE SCALE GENOMIC DNA]</scope>
    <source>
        <strain evidence="1 2">DSM 1137</strain>
    </source>
</reference>
<dbReference type="Proteomes" id="UP000011514">
    <property type="component" value="Unassembled WGS sequence"/>
</dbReference>
<evidence type="ECO:0000313" key="1">
    <source>
        <dbReference type="EMBL" id="ELZ38789.1"/>
    </source>
</evidence>
<dbReference type="EMBL" id="AOJE01000051">
    <property type="protein sequence ID" value="ELZ38789.1"/>
    <property type="molecule type" value="Genomic_DNA"/>
</dbReference>
<dbReference type="STRING" id="1227484.C471_09470"/>